<gene>
    <name evidence="3" type="ORF">H6A60_06525</name>
</gene>
<dbReference type="PANTHER" id="PTHR30575">
    <property type="entry name" value="PEPTIDASE M20"/>
    <property type="match status" value="1"/>
</dbReference>
<dbReference type="InterPro" id="IPR036264">
    <property type="entry name" value="Bact_exopeptidase_dim_dom"/>
</dbReference>
<dbReference type="RefSeq" id="WP_205102611.1">
    <property type="nucleotide sequence ID" value="NZ_JACJJC010000008.1"/>
</dbReference>
<reference evidence="3 4" key="1">
    <citation type="journal article" date="2021" name="Sci. Rep.">
        <title>The distribution of antibiotic resistance genes in chicken gut microbiota commensals.</title>
        <authorList>
            <person name="Juricova H."/>
            <person name="Matiasovicova J."/>
            <person name="Kubasova T."/>
            <person name="Cejkova D."/>
            <person name="Rychlik I."/>
        </authorList>
    </citation>
    <scope>NUCLEOTIDE SEQUENCE [LARGE SCALE GENOMIC DNA]</scope>
    <source>
        <strain evidence="3 4">An829</strain>
    </source>
</reference>
<name>A0ABS2DS69_9BURK</name>
<dbReference type="InterPro" id="IPR052030">
    <property type="entry name" value="Peptidase_M20/M20A_hydrolases"/>
</dbReference>
<dbReference type="InterPro" id="IPR002933">
    <property type="entry name" value="Peptidase_M20"/>
</dbReference>
<dbReference type="InterPro" id="IPR017439">
    <property type="entry name" value="Amidohydrolase"/>
</dbReference>
<dbReference type="Pfam" id="PF01546">
    <property type="entry name" value="Peptidase_M20"/>
    <property type="match status" value="1"/>
</dbReference>
<evidence type="ECO:0000313" key="3">
    <source>
        <dbReference type="EMBL" id="MBM6704139.1"/>
    </source>
</evidence>
<dbReference type="PANTHER" id="PTHR30575:SF3">
    <property type="entry name" value="PEPTIDASE M20 DIMERISATION DOMAIN-CONTAINING PROTEIN"/>
    <property type="match status" value="1"/>
</dbReference>
<dbReference type="Proteomes" id="UP000715095">
    <property type="component" value="Unassembled WGS sequence"/>
</dbReference>
<proteinExistence type="predicted"/>
<dbReference type="Pfam" id="PF07687">
    <property type="entry name" value="M20_dimer"/>
    <property type="match status" value="1"/>
</dbReference>
<sequence>MTTCTCAYHDQLIEIRRKLHTFPEEGWSEFTTTAFLIGKLREYGYEVLTGTKVINPENCLGRSQKVVEAGIEAARKNGVSEELLNEMEGYTGCVGVLDTGRPGPTLAVRFDIDCVPVEESKDESHIPAKEGFASTRPGLMHACGHDAHMSTGLAVAHWFADNKGELCGKLKILFQPAEEGVRGAAGMAASGIVDDADYFLGAHIAMMCKSGELSVNPYGFLCTTKLDVSFTGRPAHAGVEPNAGRNAMAAACNAFVQLLGIARHGSGMTRVNVGQLTAGEGRNVIPSHALMKMEVRGETGEINQYMYDSAVQIIQGCALAQGCEYKIEKMGEAVDLTNDPELVDVLKQAGQAVEGLTVREDPMNFGGSEDATILARRVQAHGGKAAFFVIGADRPSGHHTARFDIDEKALDTGLKVWTNAISLILKK</sequence>
<dbReference type="SUPFAM" id="SSF55031">
    <property type="entry name" value="Bacterial exopeptidase dimerisation domain"/>
    <property type="match status" value="1"/>
</dbReference>
<dbReference type="NCBIfam" id="TIGR01891">
    <property type="entry name" value="amidohydrolases"/>
    <property type="match status" value="1"/>
</dbReference>
<accession>A0ABS2DS69</accession>
<keyword evidence="4" id="KW-1185">Reference proteome</keyword>
<feature type="domain" description="Peptidase M20 dimerisation" evidence="2">
    <location>
        <begin position="227"/>
        <end position="301"/>
    </location>
</feature>
<dbReference type="SUPFAM" id="SSF53187">
    <property type="entry name" value="Zn-dependent exopeptidases"/>
    <property type="match status" value="1"/>
</dbReference>
<evidence type="ECO:0000259" key="2">
    <source>
        <dbReference type="Pfam" id="PF07687"/>
    </source>
</evidence>
<organism evidence="3 4">
    <name type="scientific">Sutterella massiliensis</name>
    <dbReference type="NCBI Taxonomy" id="1816689"/>
    <lineage>
        <taxon>Bacteria</taxon>
        <taxon>Pseudomonadati</taxon>
        <taxon>Pseudomonadota</taxon>
        <taxon>Betaproteobacteria</taxon>
        <taxon>Burkholderiales</taxon>
        <taxon>Sutterellaceae</taxon>
        <taxon>Sutterella</taxon>
    </lineage>
</organism>
<comment type="caution">
    <text evidence="3">The sequence shown here is derived from an EMBL/GenBank/DDBJ whole genome shotgun (WGS) entry which is preliminary data.</text>
</comment>
<evidence type="ECO:0000256" key="1">
    <source>
        <dbReference type="ARBA" id="ARBA00022801"/>
    </source>
</evidence>
<protein>
    <submittedName>
        <fullName evidence="3">Amidohydrolase</fullName>
    </submittedName>
</protein>
<evidence type="ECO:0000313" key="4">
    <source>
        <dbReference type="Proteomes" id="UP000715095"/>
    </source>
</evidence>
<keyword evidence="1" id="KW-0378">Hydrolase</keyword>
<dbReference type="InterPro" id="IPR011650">
    <property type="entry name" value="Peptidase_M20_dimer"/>
</dbReference>
<dbReference type="PIRSF" id="PIRSF005962">
    <property type="entry name" value="Pept_M20D_amidohydro"/>
    <property type="match status" value="1"/>
</dbReference>
<dbReference type="Gene3D" id="3.40.630.10">
    <property type="entry name" value="Zn peptidases"/>
    <property type="match status" value="2"/>
</dbReference>
<dbReference type="EMBL" id="JACJJC010000008">
    <property type="protein sequence ID" value="MBM6704139.1"/>
    <property type="molecule type" value="Genomic_DNA"/>
</dbReference>